<keyword evidence="1 3" id="KW-0472">Membrane</keyword>
<feature type="transmembrane region" description="Helical" evidence="3">
    <location>
        <begin position="276"/>
        <end position="298"/>
    </location>
</feature>
<feature type="compositionally biased region" description="Low complexity" evidence="2">
    <location>
        <begin position="19"/>
        <end position="28"/>
    </location>
</feature>
<dbReference type="Pfam" id="PF00691">
    <property type="entry name" value="OmpA"/>
    <property type="match status" value="1"/>
</dbReference>
<feature type="region of interest" description="Disordered" evidence="2">
    <location>
        <begin position="449"/>
        <end position="468"/>
    </location>
</feature>
<gene>
    <name evidence="5" type="primary">tssL</name>
    <name evidence="5" type="ORF">IG616_06980</name>
</gene>
<accession>A0ABR9CKN0</accession>
<name>A0ABR9CKN0_9HYPH</name>
<keyword evidence="3" id="KW-0812">Transmembrane</keyword>
<reference evidence="6" key="1">
    <citation type="submission" date="2020-09" db="EMBL/GenBank/DDBJ databases">
        <title>The genome sequence of strain Labrenzia suaedae 4C16A.</title>
        <authorList>
            <person name="Liu Y."/>
        </authorList>
    </citation>
    <scope>NUCLEOTIDE SEQUENCE [LARGE SCALE GENOMIC DNA]</scope>
    <source>
        <strain evidence="6">4C16A</strain>
    </source>
</reference>
<evidence type="ECO:0000313" key="6">
    <source>
        <dbReference type="Proteomes" id="UP000632063"/>
    </source>
</evidence>
<evidence type="ECO:0000256" key="1">
    <source>
        <dbReference type="PROSITE-ProRule" id="PRU00473"/>
    </source>
</evidence>
<evidence type="ECO:0000313" key="5">
    <source>
        <dbReference type="EMBL" id="MBD8891283.1"/>
    </source>
</evidence>
<dbReference type="Gene3D" id="3.30.1330.60">
    <property type="entry name" value="OmpA-like domain"/>
    <property type="match status" value="1"/>
</dbReference>
<dbReference type="Proteomes" id="UP000632063">
    <property type="component" value="Unassembled WGS sequence"/>
</dbReference>
<dbReference type="SUPFAM" id="SSF103088">
    <property type="entry name" value="OmpA-like"/>
    <property type="match status" value="1"/>
</dbReference>
<dbReference type="Pfam" id="PF09850">
    <property type="entry name" value="DotU"/>
    <property type="match status" value="1"/>
</dbReference>
<feature type="domain" description="OmpA-like" evidence="4">
    <location>
        <begin position="362"/>
        <end position="482"/>
    </location>
</feature>
<keyword evidence="6" id="KW-1185">Reference proteome</keyword>
<sequence length="482" mass="51721">MNRDDPFAEPFDTEKTVIRPNPAGRRPAAPTPMPPPEGAQQAYDQPHAQPQSQAYGQPAPKGMPVAGGLAPAYQAGASARPAVPLSNASAGMNPLNAAASPLFALVARIRNRAQHADPAALRESVIAEVRAFGNNALAAGVPADMVRMARYAICATVDDVVLNTPWGGQSIWTQQSIVGTFHKETYGGDRFYDLLTRLESAPSQNLDLLEFFYVCLSLGFEGRLRVAQRGAEKHLSIRDGLARLIRTHRGSAEPALAPHWKGSGIRHKLLSVWTPLFIASGVALAAICLMFFVFSFLLSGDTRQLSIQIAALDFNGPIELARPAPPPPPLPPAPKEVETIETVSAFLEPEIKEGLVSVRSQGNTLTINIAGEGMFASASDLLDPRFQEIMDRVAKALDDEPGRIIVAGHSDNVPIRTARFPSNLQLSLARAQSVMARISASLKDNGRISAEGRADKEPVASNDTPEGRAKNRRIEVILVKAG</sequence>
<keyword evidence="3" id="KW-1133">Transmembrane helix</keyword>
<evidence type="ECO:0000256" key="2">
    <source>
        <dbReference type="SAM" id="MobiDB-lite"/>
    </source>
</evidence>
<feature type="region of interest" description="Disordered" evidence="2">
    <location>
        <begin position="1"/>
        <end position="63"/>
    </location>
</feature>
<feature type="compositionally biased region" description="Basic and acidic residues" evidence="2">
    <location>
        <begin position="1"/>
        <end position="17"/>
    </location>
</feature>
<dbReference type="NCBIfam" id="NF038228">
    <property type="entry name" value="IcmH_DotU_IVB"/>
    <property type="match status" value="1"/>
</dbReference>
<dbReference type="RefSeq" id="WP_192147419.1">
    <property type="nucleotide sequence ID" value="NZ_JACYXI010000003.1"/>
</dbReference>
<dbReference type="InterPro" id="IPR036737">
    <property type="entry name" value="OmpA-like_sf"/>
</dbReference>
<dbReference type="CDD" id="cd07185">
    <property type="entry name" value="OmpA_C-like"/>
    <property type="match status" value="1"/>
</dbReference>
<comment type="caution">
    <text evidence="5">The sequence shown here is derived from an EMBL/GenBank/DDBJ whole genome shotgun (WGS) entry which is preliminary data.</text>
</comment>
<dbReference type="PROSITE" id="PS51123">
    <property type="entry name" value="OMPA_2"/>
    <property type="match status" value="1"/>
</dbReference>
<dbReference type="NCBIfam" id="TIGR03350">
    <property type="entry name" value="type_VI_ompA"/>
    <property type="match status" value="1"/>
</dbReference>
<dbReference type="InterPro" id="IPR017732">
    <property type="entry name" value="T4/T6SS_DotU"/>
</dbReference>
<dbReference type="NCBIfam" id="TIGR03349">
    <property type="entry name" value="IV_VI_DotU"/>
    <property type="match status" value="1"/>
</dbReference>
<dbReference type="PANTHER" id="PTHR38033:SF1">
    <property type="entry name" value="DOTU FAMILY TYPE IV_VI SECRETION SYSTEM PROTEIN"/>
    <property type="match status" value="1"/>
</dbReference>
<evidence type="ECO:0000256" key="3">
    <source>
        <dbReference type="SAM" id="Phobius"/>
    </source>
</evidence>
<feature type="compositionally biased region" description="Basic and acidic residues" evidence="2">
    <location>
        <begin position="449"/>
        <end position="458"/>
    </location>
</feature>
<dbReference type="InterPro" id="IPR017733">
    <property type="entry name" value="OmpA-like_dom_proteobacteria"/>
</dbReference>
<organism evidence="5 6">
    <name type="scientific">Roseibium litorale</name>
    <dbReference type="NCBI Taxonomy" id="2803841"/>
    <lineage>
        <taxon>Bacteria</taxon>
        <taxon>Pseudomonadati</taxon>
        <taxon>Pseudomonadota</taxon>
        <taxon>Alphaproteobacteria</taxon>
        <taxon>Hyphomicrobiales</taxon>
        <taxon>Stappiaceae</taxon>
        <taxon>Roseibium</taxon>
    </lineage>
</organism>
<evidence type="ECO:0000259" key="4">
    <source>
        <dbReference type="PROSITE" id="PS51123"/>
    </source>
</evidence>
<proteinExistence type="predicted"/>
<dbReference type="InterPro" id="IPR006665">
    <property type="entry name" value="OmpA-like"/>
</dbReference>
<dbReference type="EMBL" id="JACYXI010000003">
    <property type="protein sequence ID" value="MBD8891283.1"/>
    <property type="molecule type" value="Genomic_DNA"/>
</dbReference>
<dbReference type="Gene3D" id="1.25.40.590">
    <property type="entry name" value="Type IV / VI secretion system, DotU"/>
    <property type="match status" value="1"/>
</dbReference>
<dbReference type="PANTHER" id="PTHR38033">
    <property type="entry name" value="MEMBRANE PROTEIN-RELATED"/>
    <property type="match status" value="1"/>
</dbReference>
<reference evidence="5 6" key="2">
    <citation type="journal article" date="2021" name="Int. J. Syst. Evol. Microbiol.">
        <title>Roseibium litorale sp. nov., isolated from a tidal flat sediment and proposal for the reclassification of Labrenzia polysiphoniae as Roseibium polysiphoniae comb. nov.</title>
        <authorList>
            <person name="Liu Y."/>
            <person name="Pei T."/>
            <person name="Du J."/>
            <person name="Chao M."/>
            <person name="Deng M.R."/>
            <person name="Zhu H."/>
        </authorList>
    </citation>
    <scope>NUCLEOTIDE SEQUENCE [LARGE SCALE GENOMIC DNA]</scope>
    <source>
        <strain evidence="5 6">4C16A</strain>
    </source>
</reference>
<protein>
    <submittedName>
        <fullName evidence="5">Type VI secretion system protein TssL</fullName>
    </submittedName>
</protein>
<dbReference type="InterPro" id="IPR038522">
    <property type="entry name" value="T4/T6SS_DotU_sf"/>
</dbReference>